<dbReference type="EMBL" id="PQFF01000284">
    <property type="protein sequence ID" value="RHZ65932.1"/>
    <property type="molecule type" value="Genomic_DNA"/>
</dbReference>
<comment type="caution">
    <text evidence="1">The sequence shown here is derived from an EMBL/GenBank/DDBJ whole genome shotgun (WGS) entry which is preliminary data.</text>
</comment>
<sequence length="88" mass="9888">MYLVVSSLDDFSTAIASPWVSTIDKRTSGPAKRDAQFYERNAQVYKRDIELTCRVVESCTIGEITGCESNEICVYVLGYNGKFCCGWK</sequence>
<name>A0A397HSD1_9GLOM</name>
<evidence type="ECO:0000313" key="1">
    <source>
        <dbReference type="EMBL" id="RHZ65932.1"/>
    </source>
</evidence>
<reference evidence="1 2" key="1">
    <citation type="submission" date="2018-08" db="EMBL/GenBank/DDBJ databases">
        <title>Genome and evolution of the arbuscular mycorrhizal fungus Diversispora epigaea (formerly Glomus versiforme) and its bacterial endosymbionts.</title>
        <authorList>
            <person name="Sun X."/>
            <person name="Fei Z."/>
            <person name="Harrison M."/>
        </authorList>
    </citation>
    <scope>NUCLEOTIDE SEQUENCE [LARGE SCALE GENOMIC DNA]</scope>
    <source>
        <strain evidence="1 2">IT104</strain>
    </source>
</reference>
<dbReference type="Proteomes" id="UP000266861">
    <property type="component" value="Unassembled WGS sequence"/>
</dbReference>
<dbReference type="AlphaFoldDB" id="A0A397HSD1"/>
<evidence type="ECO:0000313" key="2">
    <source>
        <dbReference type="Proteomes" id="UP000266861"/>
    </source>
</evidence>
<gene>
    <name evidence="1" type="ORF">Glove_310g58</name>
</gene>
<accession>A0A397HSD1</accession>
<keyword evidence="2" id="KW-1185">Reference proteome</keyword>
<organism evidence="1 2">
    <name type="scientific">Diversispora epigaea</name>
    <dbReference type="NCBI Taxonomy" id="1348612"/>
    <lineage>
        <taxon>Eukaryota</taxon>
        <taxon>Fungi</taxon>
        <taxon>Fungi incertae sedis</taxon>
        <taxon>Mucoromycota</taxon>
        <taxon>Glomeromycotina</taxon>
        <taxon>Glomeromycetes</taxon>
        <taxon>Diversisporales</taxon>
        <taxon>Diversisporaceae</taxon>
        <taxon>Diversispora</taxon>
    </lineage>
</organism>
<proteinExistence type="predicted"/>
<protein>
    <submittedName>
        <fullName evidence="1">Uncharacterized protein</fullName>
    </submittedName>
</protein>